<dbReference type="Gene3D" id="3.50.50.60">
    <property type="entry name" value="FAD/NAD(P)-binding domain"/>
    <property type="match status" value="2"/>
</dbReference>
<dbReference type="PANTHER" id="PTHR46313:SF3">
    <property type="entry name" value="PROLYCOPENE ISOMERASE, CHLOROPLASTIC"/>
    <property type="match status" value="1"/>
</dbReference>
<sequence length="507" mass="55485">MASNNAESQSVVVVGAGIGGLTTAALLAQQGYQVKVYEQATMVGGCASTFRRRGFIFDVGATQVAGLEPGGIHHRIFRQLQVDLPEATLCDPACAVFLPGEKQPINVWHNPDQWQRERERQFPGSGRFWQLLQTLFQISWRFQARDPVLPPRNAWDLGQLLQALRPDTLLTAPFVTLTVGDTLRLLGLGADRRLKTFLDLQLKLYSQVGADETALLYAATALSVSQAPQGLWHLQGSMQTLGDRLVEALKHYGGEVFCGQRVEQIHCDQGQVQGVTVRDVKSGEVRREQAQQVVANLTVQNLLKAVDQPLPGYHQRVTNLPPSSGAFVIYLGVREDAIPPDCAPHLQFLYNGSGPIGENNSLFVSVSKPGDGRAPKNCRTVIASSFTDVAPWWDASPEEYQARKQSYTQTAIAKLGEYFNLNESTIVHQESATPRTFARYTAREQGIVGGVGQRRFTFGPFGFAPRTPIRNLWLVGDSVHPGEGTAGVSYSALTIARQICASGATNF</sequence>
<protein>
    <submittedName>
        <fullName evidence="2">C-3',4' desaturase CrtD</fullName>
    </submittedName>
</protein>
<gene>
    <name evidence="2" type="primary">crtD</name>
    <name evidence="2" type="ORF">IQ217_16750</name>
</gene>
<proteinExistence type="predicted"/>
<dbReference type="Proteomes" id="UP000658720">
    <property type="component" value="Unassembled WGS sequence"/>
</dbReference>
<feature type="domain" description="Amine oxidase" evidence="1">
    <location>
        <begin position="18"/>
        <end position="499"/>
    </location>
</feature>
<dbReference type="InterPro" id="IPR045892">
    <property type="entry name" value="CrtISO-like"/>
</dbReference>
<dbReference type="NCBIfam" id="TIGR02733">
    <property type="entry name" value="desat_CrtD"/>
    <property type="match status" value="1"/>
</dbReference>
<dbReference type="SUPFAM" id="SSF51905">
    <property type="entry name" value="FAD/NAD(P)-binding domain"/>
    <property type="match status" value="1"/>
</dbReference>
<dbReference type="EMBL" id="JADEVV010000064">
    <property type="protein sequence ID" value="MBE9255455.1"/>
    <property type="molecule type" value="Genomic_DNA"/>
</dbReference>
<comment type="caution">
    <text evidence="2">The sequence shown here is derived from an EMBL/GenBank/DDBJ whole genome shotgun (WGS) entry which is preliminary data.</text>
</comment>
<dbReference type="Pfam" id="PF01593">
    <property type="entry name" value="Amino_oxidase"/>
    <property type="match status" value="1"/>
</dbReference>
<dbReference type="InterPro" id="IPR036188">
    <property type="entry name" value="FAD/NAD-bd_sf"/>
</dbReference>
<evidence type="ECO:0000313" key="2">
    <source>
        <dbReference type="EMBL" id="MBE9255455.1"/>
    </source>
</evidence>
<evidence type="ECO:0000259" key="1">
    <source>
        <dbReference type="Pfam" id="PF01593"/>
    </source>
</evidence>
<dbReference type="InterPro" id="IPR014104">
    <property type="entry name" value="Myxoxanthophyll_desat_CrtD"/>
</dbReference>
<dbReference type="PRINTS" id="PR00419">
    <property type="entry name" value="ADXRDTASE"/>
</dbReference>
<dbReference type="PANTHER" id="PTHR46313">
    <property type="match status" value="1"/>
</dbReference>
<evidence type="ECO:0000313" key="3">
    <source>
        <dbReference type="Proteomes" id="UP000658720"/>
    </source>
</evidence>
<reference evidence="2 3" key="1">
    <citation type="submission" date="2020-10" db="EMBL/GenBank/DDBJ databases">
        <authorList>
            <person name="Castelo-Branco R."/>
            <person name="Eusebio N."/>
            <person name="Adriana R."/>
            <person name="Vieira A."/>
            <person name="Brugerolle De Fraissinette N."/>
            <person name="Rezende De Castro R."/>
            <person name="Schneider M.P."/>
            <person name="Vasconcelos V."/>
            <person name="Leao P.N."/>
        </authorList>
    </citation>
    <scope>NUCLEOTIDE SEQUENCE [LARGE SCALE GENOMIC DNA]</scope>
    <source>
        <strain evidence="2 3">LEGE 00031</strain>
    </source>
</reference>
<dbReference type="InterPro" id="IPR002937">
    <property type="entry name" value="Amino_oxidase"/>
</dbReference>
<keyword evidence="3" id="KW-1185">Reference proteome</keyword>
<name>A0ABR9VVS4_9SYNC</name>
<accession>A0ABR9VVS4</accession>
<dbReference type="RefSeq" id="WP_194020822.1">
    <property type="nucleotide sequence ID" value="NZ_JADEVV010000064.1"/>
</dbReference>
<organism evidence="2 3">
    <name type="scientific">Synechocystis salina LEGE 00031</name>
    <dbReference type="NCBI Taxonomy" id="1828736"/>
    <lineage>
        <taxon>Bacteria</taxon>
        <taxon>Bacillati</taxon>
        <taxon>Cyanobacteriota</taxon>
        <taxon>Cyanophyceae</taxon>
        <taxon>Synechococcales</taxon>
        <taxon>Merismopediaceae</taxon>
        <taxon>Synechocystis</taxon>
    </lineage>
</organism>